<evidence type="ECO:0000313" key="9">
    <source>
        <dbReference type="EMBL" id="OGK40297.1"/>
    </source>
</evidence>
<feature type="transmembrane region" description="Helical" evidence="8">
    <location>
        <begin position="403"/>
        <end position="425"/>
    </location>
</feature>
<dbReference type="GO" id="GO:0009252">
    <property type="term" value="P:peptidoglycan biosynthetic process"/>
    <property type="evidence" value="ECO:0007669"/>
    <property type="project" value="UniProtKB-KW"/>
</dbReference>
<dbReference type="EMBL" id="MGAG01000026">
    <property type="protein sequence ID" value="OGK40297.1"/>
    <property type="molecule type" value="Genomic_DNA"/>
</dbReference>
<evidence type="ECO:0000256" key="3">
    <source>
        <dbReference type="ARBA" id="ARBA00022692"/>
    </source>
</evidence>
<dbReference type="GO" id="GO:0005886">
    <property type="term" value="C:plasma membrane"/>
    <property type="evidence" value="ECO:0007669"/>
    <property type="project" value="UniProtKB-SubCell"/>
</dbReference>
<evidence type="ECO:0000256" key="2">
    <source>
        <dbReference type="ARBA" id="ARBA00022475"/>
    </source>
</evidence>
<accession>A0A1F7IAB8</accession>
<reference evidence="9 10" key="1">
    <citation type="journal article" date="2016" name="Nat. Commun.">
        <title>Thousands of microbial genomes shed light on interconnected biogeochemical processes in an aquifer system.</title>
        <authorList>
            <person name="Anantharaman K."/>
            <person name="Brown C.T."/>
            <person name="Hug L.A."/>
            <person name="Sharon I."/>
            <person name="Castelle C.J."/>
            <person name="Probst A.J."/>
            <person name="Thomas B.C."/>
            <person name="Singh A."/>
            <person name="Wilkins M.J."/>
            <person name="Karaoz U."/>
            <person name="Brodie E.L."/>
            <person name="Williams K.H."/>
            <person name="Hubbard S.S."/>
            <person name="Banfield J.F."/>
        </authorList>
    </citation>
    <scope>NUCLEOTIDE SEQUENCE [LARGE SCALE GENOMIC DNA]</scope>
</reference>
<feature type="transmembrane region" description="Helical" evidence="8">
    <location>
        <begin position="259"/>
        <end position="284"/>
    </location>
</feature>
<protein>
    <recommendedName>
        <fullName evidence="11">Murein biosynthesis integral membrane protein MurJ</fullName>
    </recommendedName>
</protein>
<dbReference type="GO" id="GO:0034204">
    <property type="term" value="P:lipid translocation"/>
    <property type="evidence" value="ECO:0007669"/>
    <property type="project" value="TreeGrafter"/>
</dbReference>
<comment type="caution">
    <text evidence="9">The sequence shown here is derived from an EMBL/GenBank/DDBJ whole genome shotgun (WGS) entry which is preliminary data.</text>
</comment>
<dbReference type="InterPro" id="IPR051050">
    <property type="entry name" value="Lipid_II_flippase_MurJ/MviN"/>
</dbReference>
<dbReference type="Proteomes" id="UP000177698">
    <property type="component" value="Unassembled WGS sequence"/>
</dbReference>
<dbReference type="PANTHER" id="PTHR47019">
    <property type="entry name" value="LIPID II FLIPPASE MURJ"/>
    <property type="match status" value="1"/>
</dbReference>
<dbReference type="GO" id="GO:0015648">
    <property type="term" value="F:lipid-linked peptidoglycan transporter activity"/>
    <property type="evidence" value="ECO:0007669"/>
    <property type="project" value="TreeGrafter"/>
</dbReference>
<name>A0A1F7IAB8_9BACT</name>
<evidence type="ECO:0000313" key="10">
    <source>
        <dbReference type="Proteomes" id="UP000177698"/>
    </source>
</evidence>
<evidence type="ECO:0000256" key="1">
    <source>
        <dbReference type="ARBA" id="ARBA00004651"/>
    </source>
</evidence>
<evidence type="ECO:0008006" key="11">
    <source>
        <dbReference type="Google" id="ProtNLM"/>
    </source>
</evidence>
<evidence type="ECO:0000256" key="7">
    <source>
        <dbReference type="ARBA" id="ARBA00023136"/>
    </source>
</evidence>
<dbReference type="PANTHER" id="PTHR47019:SF1">
    <property type="entry name" value="LIPID II FLIPPASE MURJ"/>
    <property type="match status" value="1"/>
</dbReference>
<dbReference type="InterPro" id="IPR004268">
    <property type="entry name" value="MurJ"/>
</dbReference>
<evidence type="ECO:0000256" key="6">
    <source>
        <dbReference type="ARBA" id="ARBA00022989"/>
    </source>
</evidence>
<feature type="transmembrane region" description="Helical" evidence="8">
    <location>
        <begin position="41"/>
        <end position="65"/>
    </location>
</feature>
<keyword evidence="3 8" id="KW-0812">Transmembrane</keyword>
<feature type="transmembrane region" description="Helical" evidence="8">
    <location>
        <begin position="157"/>
        <end position="175"/>
    </location>
</feature>
<keyword evidence="4" id="KW-0133">Cell shape</keyword>
<gene>
    <name evidence="9" type="ORF">A2954_02750</name>
</gene>
<feature type="transmembrane region" description="Helical" evidence="8">
    <location>
        <begin position="181"/>
        <end position="200"/>
    </location>
</feature>
<keyword evidence="2" id="KW-1003">Cell membrane</keyword>
<feature type="transmembrane region" description="Helical" evidence="8">
    <location>
        <begin position="345"/>
        <end position="363"/>
    </location>
</feature>
<keyword evidence="7 8" id="KW-0472">Membrane</keyword>
<feature type="transmembrane region" description="Helical" evidence="8">
    <location>
        <begin position="304"/>
        <end position="325"/>
    </location>
</feature>
<dbReference type="GO" id="GO:0008360">
    <property type="term" value="P:regulation of cell shape"/>
    <property type="evidence" value="ECO:0007669"/>
    <property type="project" value="UniProtKB-KW"/>
</dbReference>
<keyword evidence="6 8" id="KW-1133">Transmembrane helix</keyword>
<comment type="subcellular location">
    <subcellularLocation>
        <location evidence="1">Cell membrane</location>
        <topology evidence="1">Multi-pass membrane protein</topology>
    </subcellularLocation>
</comment>
<keyword evidence="5" id="KW-0573">Peptidoglycan synthesis</keyword>
<feature type="transmembrane region" description="Helical" evidence="8">
    <location>
        <begin position="133"/>
        <end position="150"/>
    </location>
</feature>
<evidence type="ECO:0000256" key="8">
    <source>
        <dbReference type="SAM" id="Phobius"/>
    </source>
</evidence>
<evidence type="ECO:0000256" key="4">
    <source>
        <dbReference type="ARBA" id="ARBA00022960"/>
    </source>
</evidence>
<evidence type="ECO:0000256" key="5">
    <source>
        <dbReference type="ARBA" id="ARBA00022984"/>
    </source>
</evidence>
<proteinExistence type="predicted"/>
<dbReference type="AlphaFoldDB" id="A0A1F7IAB8"/>
<feature type="transmembrane region" description="Helical" evidence="8">
    <location>
        <begin position="86"/>
        <end position="113"/>
    </location>
</feature>
<dbReference type="Pfam" id="PF03023">
    <property type="entry name" value="MurJ"/>
    <property type="match status" value="1"/>
</dbReference>
<sequence length="433" mass="48666">MGIMIKKSFIVSAIFVFSTLVQLISQIVVTRLFGATFDLDVFLAAVALPTIIVTVIYGTLNDVLLPLLGDKKSSGENNLDFYFSKILINISLIVTAFSLLIYFFSFSFSHLLYGSRGEVFVQAVARQMSFMSLSYPLAIITTFFGAYFYLHKNFIRFPLVQLIGSTANVLFILVFSKYFGIWSLVYAFILNLIIQVIFIIRPEKIKLFAGLKFTRSGTGNFLIAWLPLLIGYLALRSDILLVRSLGSTLPEGSLVRLNLIFRIFSLATSIMSIGFQIVLLPQLVEDFNLKNFRKAIFDVRKFKFITLGISLVVTMFTVMLTPYLIRLLFVGGKFTASDASQTLAFIPFFILPAVGWGINNIFFQPLIALKKQKELGILNIFAFALAWVVGSVLIKFLPPQFAITASLLTLLFTGIIGSEILWQYYKKALLLKK</sequence>
<feature type="transmembrane region" description="Helical" evidence="8">
    <location>
        <begin position="375"/>
        <end position="397"/>
    </location>
</feature>
<organism evidence="9 10">
    <name type="scientific">Candidatus Roizmanbacteria bacterium RIFCSPLOWO2_01_FULL_37_12</name>
    <dbReference type="NCBI Taxonomy" id="1802056"/>
    <lineage>
        <taxon>Bacteria</taxon>
        <taxon>Candidatus Roizmaniibacteriota</taxon>
    </lineage>
</organism>
<dbReference type="STRING" id="1802056.A2954_02750"/>
<feature type="transmembrane region" description="Helical" evidence="8">
    <location>
        <begin position="221"/>
        <end position="239"/>
    </location>
</feature>